<name>A0A4R2JV62_9PSEU</name>
<gene>
    <name evidence="3" type="ORF">EV192_1021072</name>
</gene>
<feature type="compositionally biased region" description="Low complexity" evidence="1">
    <location>
        <begin position="27"/>
        <end position="53"/>
    </location>
</feature>
<accession>A0A4R2JV62</accession>
<dbReference type="InterPro" id="IPR024520">
    <property type="entry name" value="DUF3558"/>
</dbReference>
<evidence type="ECO:0000256" key="2">
    <source>
        <dbReference type="SAM" id="SignalP"/>
    </source>
</evidence>
<feature type="chain" id="PRO_5020518486" evidence="2">
    <location>
        <begin position="32"/>
        <end position="205"/>
    </location>
</feature>
<evidence type="ECO:0000313" key="4">
    <source>
        <dbReference type="Proteomes" id="UP000295680"/>
    </source>
</evidence>
<feature type="signal peptide" evidence="2">
    <location>
        <begin position="1"/>
        <end position="31"/>
    </location>
</feature>
<keyword evidence="2" id="KW-0732">Signal</keyword>
<keyword evidence="4" id="KW-1185">Reference proteome</keyword>
<dbReference type="Proteomes" id="UP000295680">
    <property type="component" value="Unassembled WGS sequence"/>
</dbReference>
<evidence type="ECO:0000256" key="1">
    <source>
        <dbReference type="SAM" id="MobiDB-lite"/>
    </source>
</evidence>
<protein>
    <submittedName>
        <fullName evidence="3">Uncharacterized protein DUF3558</fullName>
    </submittedName>
</protein>
<evidence type="ECO:0000313" key="3">
    <source>
        <dbReference type="EMBL" id="TCO62932.1"/>
    </source>
</evidence>
<feature type="region of interest" description="Disordered" evidence="1">
    <location>
        <begin position="23"/>
        <end position="62"/>
    </location>
</feature>
<dbReference type="Pfam" id="PF12079">
    <property type="entry name" value="DUF3558"/>
    <property type="match status" value="1"/>
</dbReference>
<organism evidence="3 4">
    <name type="scientific">Actinocrispum wychmicini</name>
    <dbReference type="NCBI Taxonomy" id="1213861"/>
    <lineage>
        <taxon>Bacteria</taxon>
        <taxon>Bacillati</taxon>
        <taxon>Actinomycetota</taxon>
        <taxon>Actinomycetes</taxon>
        <taxon>Pseudonocardiales</taxon>
        <taxon>Pseudonocardiaceae</taxon>
        <taxon>Actinocrispum</taxon>
    </lineage>
</organism>
<reference evidence="3 4" key="1">
    <citation type="submission" date="2019-03" db="EMBL/GenBank/DDBJ databases">
        <title>Genomic Encyclopedia of Type Strains, Phase IV (KMG-IV): sequencing the most valuable type-strain genomes for metagenomic binning, comparative biology and taxonomic classification.</title>
        <authorList>
            <person name="Goeker M."/>
        </authorList>
    </citation>
    <scope>NUCLEOTIDE SEQUENCE [LARGE SCALE GENOMIC DNA]</scope>
    <source>
        <strain evidence="3 4">DSM 45934</strain>
    </source>
</reference>
<proteinExistence type="predicted"/>
<dbReference type="RefSeq" id="WP_165960376.1">
    <property type="nucleotide sequence ID" value="NZ_SLWS01000002.1"/>
</dbReference>
<dbReference type="AlphaFoldDB" id="A0A4R2JV62"/>
<comment type="caution">
    <text evidence="3">The sequence shown here is derived from an EMBL/GenBank/DDBJ whole genome shotgun (WGS) entry which is preliminary data.</text>
</comment>
<sequence length="205" mass="20983">MKRMAWGAVLAISATALLAGCSSPTPGQAQASPTGQTTTSTVTQDGPTSSGSPSPAPKVTKPLDASKMVANPCSALTPDDVTSLRITKPLTKATTDATGSDCGWTGESGGTIGISWVTANTSGLSDLYAKASTIAYWQPVTVDGYPAAFGDSIKDERPQGVCALNVAVNDHLYFFSQFVNPSNAGQSCELARQAASYVLKNLGSS</sequence>
<dbReference type="EMBL" id="SLWS01000002">
    <property type="protein sequence ID" value="TCO62932.1"/>
    <property type="molecule type" value="Genomic_DNA"/>
</dbReference>
<dbReference type="PROSITE" id="PS51257">
    <property type="entry name" value="PROKAR_LIPOPROTEIN"/>
    <property type="match status" value="1"/>
</dbReference>